<dbReference type="EMBL" id="JACXWD010000039">
    <property type="protein sequence ID" value="MBD3868672.1"/>
    <property type="molecule type" value="Genomic_DNA"/>
</dbReference>
<feature type="signal peptide" evidence="1">
    <location>
        <begin position="1"/>
        <end position="18"/>
    </location>
</feature>
<evidence type="ECO:0000313" key="2">
    <source>
        <dbReference type="EMBL" id="MBD3868672.1"/>
    </source>
</evidence>
<evidence type="ECO:0000313" key="3">
    <source>
        <dbReference type="Proteomes" id="UP000648239"/>
    </source>
</evidence>
<reference evidence="2 3" key="1">
    <citation type="submission" date="2020-08" db="EMBL/GenBank/DDBJ databases">
        <title>Acidobacteriota in marine sediments use diverse sulfur dissimilation pathways.</title>
        <authorList>
            <person name="Wasmund K."/>
        </authorList>
    </citation>
    <scope>NUCLEOTIDE SEQUENCE [LARGE SCALE GENOMIC DNA]</scope>
    <source>
        <strain evidence="2">MAG AM4</strain>
    </source>
</reference>
<protein>
    <recommendedName>
        <fullName evidence="4">Phosphate/phosphite/phosphonate ABC transporter substrate-binding protein</fullName>
    </recommendedName>
</protein>
<keyword evidence="1" id="KW-0732">Signal</keyword>
<feature type="chain" id="PRO_5035325483" description="Phosphate/phosphite/phosphonate ABC transporter substrate-binding protein" evidence="1">
    <location>
        <begin position="19"/>
        <end position="273"/>
    </location>
</feature>
<dbReference type="Proteomes" id="UP000648239">
    <property type="component" value="Unassembled WGS sequence"/>
</dbReference>
<comment type="caution">
    <text evidence="2">The sequence shown here is derived from an EMBL/GenBank/DDBJ whole genome shotgun (WGS) entry which is preliminary data.</text>
</comment>
<proteinExistence type="predicted"/>
<organism evidence="2 3">
    <name type="scientific">Candidatus Polarisedimenticola svalbardensis</name>
    <dbReference type="NCBI Taxonomy" id="2886004"/>
    <lineage>
        <taxon>Bacteria</taxon>
        <taxon>Pseudomonadati</taxon>
        <taxon>Acidobacteriota</taxon>
        <taxon>Candidatus Polarisedimenticolia</taxon>
        <taxon>Candidatus Polarisedimenticolales</taxon>
        <taxon>Candidatus Polarisedimenticolaceae</taxon>
        <taxon>Candidatus Polarisedimenticola</taxon>
    </lineage>
</organism>
<dbReference type="AlphaFoldDB" id="A0A8J6Y1V7"/>
<accession>A0A8J6Y1V7</accession>
<evidence type="ECO:0008006" key="4">
    <source>
        <dbReference type="Google" id="ProtNLM"/>
    </source>
</evidence>
<evidence type="ECO:0000256" key="1">
    <source>
        <dbReference type="SAM" id="SignalP"/>
    </source>
</evidence>
<name>A0A8J6Y1V7_9BACT</name>
<gene>
    <name evidence="2" type="ORF">IFK94_11155</name>
</gene>
<sequence>MFRTALILMLCLVPAVPAASQDCLVFCAPGYPGTTDEAQPTMDRFAGGLAAAAGWEPGGLAAVYYPSGPAGLERLQTPDVVLAMVTLPFYLKHGETLKLDPVLAAVAAGEGDGAWSLVAARDRLKQPGDLSGWTVTGLPAYHPGLVRGPVLSGWGDLPEDTELKFTSRVLSSLRKASRGENLAVLLDKTQVEALPSLPYAESLEVVYRSGPMPTSLLCVVDGRLPEERRTGLIRSLPGLEDSAAGAALLETIRLERFVALDRAALQRIAGASD</sequence>